<evidence type="ECO:0000313" key="11">
    <source>
        <dbReference type="Proteomes" id="UP001156691"/>
    </source>
</evidence>
<keyword evidence="6 8" id="KW-1133">Transmembrane helix</keyword>
<name>A0ABQ5W1Z9_9HYPH</name>
<sequence>MTQSLHTPRLSTLILLSALAILPINIFLPSLTNMAADFGVDYGVAGLALAAYAAVSAGLQIVMGPLSDRFGRRPVVIWGLAIFVVATIGCAVAPDIWTFLASRMIQAVIAPTFAVSLAVIRDTTSKGEAASRIGYVAMAWAVAPMLGPSFGGLLDEAFGWRASFWFLAIFGIAVTALCLIDLRETNRNPSSTIVGQFRAYSELLGSRRFWAYAITMAFSVGAYFAFLAGAPLVAGAAFEMSAAVLGIYMGSITAGFMLGSFLSGRFASRFALTTTIIAGRILACVGLLLGLMLYLAGIDHVMALFGPCMLVGLSNGLTQPSANAGAISVRPGLTGSAAGLAAAITVAGGATMSSIAGAVLTLDNARYALLLVMLASAAIALMAALSAWRLERGVA</sequence>
<evidence type="ECO:0000256" key="5">
    <source>
        <dbReference type="ARBA" id="ARBA00022692"/>
    </source>
</evidence>
<keyword evidence="11" id="KW-1185">Reference proteome</keyword>
<feature type="transmembrane region" description="Helical" evidence="8">
    <location>
        <begin position="240"/>
        <end position="258"/>
    </location>
</feature>
<evidence type="ECO:0000256" key="4">
    <source>
        <dbReference type="ARBA" id="ARBA00022475"/>
    </source>
</evidence>
<evidence type="ECO:0000256" key="1">
    <source>
        <dbReference type="ARBA" id="ARBA00003279"/>
    </source>
</evidence>
<evidence type="ECO:0000256" key="8">
    <source>
        <dbReference type="SAM" id="Phobius"/>
    </source>
</evidence>
<dbReference type="InterPro" id="IPR005829">
    <property type="entry name" value="Sugar_transporter_CS"/>
</dbReference>
<dbReference type="InterPro" id="IPR011701">
    <property type="entry name" value="MFS"/>
</dbReference>
<dbReference type="InterPro" id="IPR001958">
    <property type="entry name" value="Tet-R_TetA/multi-R_MdtG-like"/>
</dbReference>
<dbReference type="PROSITE" id="PS00216">
    <property type="entry name" value="SUGAR_TRANSPORT_1"/>
    <property type="match status" value="1"/>
</dbReference>
<feature type="transmembrane region" description="Helical" evidence="8">
    <location>
        <begin position="162"/>
        <end position="182"/>
    </location>
</feature>
<dbReference type="SUPFAM" id="SSF103473">
    <property type="entry name" value="MFS general substrate transporter"/>
    <property type="match status" value="1"/>
</dbReference>
<feature type="transmembrane region" description="Helical" evidence="8">
    <location>
        <begin position="75"/>
        <end position="94"/>
    </location>
</feature>
<comment type="function">
    <text evidence="1">Resistance to tetracycline by an active tetracycline efflux. This is an energy-dependent process that decreases the accumulation of the antibiotic in whole cells. This protein functions as a metal-tetracycline/H(+) antiporter.</text>
</comment>
<feature type="transmembrane region" description="Helical" evidence="8">
    <location>
        <begin position="339"/>
        <end position="361"/>
    </location>
</feature>
<evidence type="ECO:0000313" key="10">
    <source>
        <dbReference type="EMBL" id="GLQ53695.1"/>
    </source>
</evidence>
<feature type="transmembrane region" description="Helical" evidence="8">
    <location>
        <begin position="209"/>
        <end position="234"/>
    </location>
</feature>
<feature type="transmembrane region" description="Helical" evidence="8">
    <location>
        <begin position="367"/>
        <end position="388"/>
    </location>
</feature>
<feature type="transmembrane region" description="Helical" evidence="8">
    <location>
        <begin position="42"/>
        <end position="63"/>
    </location>
</feature>
<dbReference type="Gene3D" id="1.20.1720.10">
    <property type="entry name" value="Multidrug resistance protein D"/>
    <property type="match status" value="1"/>
</dbReference>
<dbReference type="PANTHER" id="PTHR43124">
    <property type="entry name" value="PURINE EFFLUX PUMP PBUE"/>
    <property type="match status" value="1"/>
</dbReference>
<dbReference type="PRINTS" id="PR01035">
    <property type="entry name" value="TCRTETA"/>
</dbReference>
<evidence type="ECO:0000259" key="9">
    <source>
        <dbReference type="PROSITE" id="PS50850"/>
    </source>
</evidence>
<evidence type="ECO:0000256" key="7">
    <source>
        <dbReference type="ARBA" id="ARBA00023136"/>
    </source>
</evidence>
<organism evidence="10 11">
    <name type="scientific">Devosia nitrariae</name>
    <dbReference type="NCBI Taxonomy" id="2071872"/>
    <lineage>
        <taxon>Bacteria</taxon>
        <taxon>Pseudomonadati</taxon>
        <taxon>Pseudomonadota</taxon>
        <taxon>Alphaproteobacteria</taxon>
        <taxon>Hyphomicrobiales</taxon>
        <taxon>Devosiaceae</taxon>
        <taxon>Devosia</taxon>
    </lineage>
</organism>
<dbReference type="InterPro" id="IPR050189">
    <property type="entry name" value="MFS_Efflux_Transporters"/>
</dbReference>
<dbReference type="PROSITE" id="PS50850">
    <property type="entry name" value="MFS"/>
    <property type="match status" value="1"/>
</dbReference>
<dbReference type="InterPro" id="IPR020846">
    <property type="entry name" value="MFS_dom"/>
</dbReference>
<evidence type="ECO:0000256" key="2">
    <source>
        <dbReference type="ARBA" id="ARBA00004651"/>
    </source>
</evidence>
<dbReference type="RefSeq" id="WP_284339143.1">
    <property type="nucleotide sequence ID" value="NZ_BSNS01000005.1"/>
</dbReference>
<dbReference type="Proteomes" id="UP001156691">
    <property type="component" value="Unassembled WGS sequence"/>
</dbReference>
<dbReference type="InterPro" id="IPR036259">
    <property type="entry name" value="MFS_trans_sf"/>
</dbReference>
<protein>
    <submittedName>
        <fullName evidence="10">Bcr/CflA family drug resistance efflux transporter</fullName>
    </submittedName>
</protein>
<feature type="transmembrane region" description="Helical" evidence="8">
    <location>
        <begin position="270"/>
        <end position="295"/>
    </location>
</feature>
<keyword evidence="4" id="KW-1003">Cell membrane</keyword>
<keyword evidence="7 8" id="KW-0472">Membrane</keyword>
<gene>
    <name evidence="10" type="ORF">GCM10010862_09540</name>
</gene>
<proteinExistence type="inferred from homology"/>
<reference evidence="11" key="1">
    <citation type="journal article" date="2019" name="Int. J. Syst. Evol. Microbiol.">
        <title>The Global Catalogue of Microorganisms (GCM) 10K type strain sequencing project: providing services to taxonomists for standard genome sequencing and annotation.</title>
        <authorList>
            <consortium name="The Broad Institute Genomics Platform"/>
            <consortium name="The Broad Institute Genome Sequencing Center for Infectious Disease"/>
            <person name="Wu L."/>
            <person name="Ma J."/>
        </authorList>
    </citation>
    <scope>NUCLEOTIDE SEQUENCE [LARGE SCALE GENOMIC DNA]</scope>
    <source>
        <strain evidence="11">NBRC 112416</strain>
    </source>
</reference>
<dbReference type="EMBL" id="BSNS01000005">
    <property type="protein sequence ID" value="GLQ53695.1"/>
    <property type="molecule type" value="Genomic_DNA"/>
</dbReference>
<keyword evidence="5 8" id="KW-0812">Transmembrane</keyword>
<evidence type="ECO:0000256" key="6">
    <source>
        <dbReference type="ARBA" id="ARBA00022989"/>
    </source>
</evidence>
<comment type="subcellular location">
    <subcellularLocation>
        <location evidence="2">Cell membrane</location>
        <topology evidence="2">Multi-pass membrane protein</topology>
    </subcellularLocation>
</comment>
<comment type="similarity">
    <text evidence="3">Belongs to the major facilitator superfamily. TCR/Tet family.</text>
</comment>
<feature type="domain" description="Major facilitator superfamily (MFS) profile" evidence="9">
    <location>
        <begin position="9"/>
        <end position="395"/>
    </location>
</feature>
<dbReference type="Pfam" id="PF07690">
    <property type="entry name" value="MFS_1"/>
    <property type="match status" value="1"/>
</dbReference>
<comment type="caution">
    <text evidence="10">The sequence shown here is derived from an EMBL/GenBank/DDBJ whole genome shotgun (WGS) entry which is preliminary data.</text>
</comment>
<feature type="transmembrane region" description="Helical" evidence="8">
    <location>
        <begin position="132"/>
        <end position="150"/>
    </location>
</feature>
<accession>A0ABQ5W1Z9</accession>
<evidence type="ECO:0000256" key="3">
    <source>
        <dbReference type="ARBA" id="ARBA00007520"/>
    </source>
</evidence>
<feature type="transmembrane region" description="Helical" evidence="8">
    <location>
        <begin position="100"/>
        <end position="120"/>
    </location>
</feature>
<feature type="transmembrane region" description="Helical" evidence="8">
    <location>
        <begin position="12"/>
        <end position="30"/>
    </location>
</feature>
<dbReference type="PANTHER" id="PTHR43124:SF3">
    <property type="entry name" value="CHLORAMPHENICOL EFFLUX PUMP RV0191"/>
    <property type="match status" value="1"/>
</dbReference>